<feature type="region of interest" description="Disordered" evidence="1">
    <location>
        <begin position="273"/>
        <end position="307"/>
    </location>
</feature>
<comment type="caution">
    <text evidence="3">The sequence shown here is derived from an EMBL/GenBank/DDBJ whole genome shotgun (WGS) entry which is preliminary data.</text>
</comment>
<feature type="region of interest" description="Disordered" evidence="1">
    <location>
        <begin position="76"/>
        <end position="261"/>
    </location>
</feature>
<dbReference type="AlphaFoldDB" id="A0A7W9IHL3"/>
<feature type="transmembrane region" description="Helical" evidence="2">
    <location>
        <begin position="398"/>
        <end position="422"/>
    </location>
</feature>
<name>A0A7W9IHL3_9ACTN</name>
<evidence type="ECO:0000256" key="2">
    <source>
        <dbReference type="SAM" id="Phobius"/>
    </source>
</evidence>
<protein>
    <submittedName>
        <fullName evidence="3">Uncharacterized protein</fullName>
    </submittedName>
</protein>
<organism evidence="3 4">
    <name type="scientific">Streptosporangium becharense</name>
    <dbReference type="NCBI Taxonomy" id="1816182"/>
    <lineage>
        <taxon>Bacteria</taxon>
        <taxon>Bacillati</taxon>
        <taxon>Actinomycetota</taxon>
        <taxon>Actinomycetes</taxon>
        <taxon>Streptosporangiales</taxon>
        <taxon>Streptosporangiaceae</taxon>
        <taxon>Streptosporangium</taxon>
    </lineage>
</organism>
<evidence type="ECO:0000313" key="4">
    <source>
        <dbReference type="Proteomes" id="UP000540685"/>
    </source>
</evidence>
<dbReference type="Proteomes" id="UP000540685">
    <property type="component" value="Unassembled WGS sequence"/>
</dbReference>
<feature type="compositionally biased region" description="Low complexity" evidence="1">
    <location>
        <begin position="84"/>
        <end position="93"/>
    </location>
</feature>
<feature type="compositionally biased region" description="Gly residues" evidence="1">
    <location>
        <begin position="211"/>
        <end position="229"/>
    </location>
</feature>
<proteinExistence type="predicted"/>
<accession>A0A7W9IHL3</accession>
<dbReference type="RefSeq" id="WP_184547305.1">
    <property type="nucleotide sequence ID" value="NZ_JACHMP010000001.1"/>
</dbReference>
<feature type="transmembrane region" description="Helical" evidence="2">
    <location>
        <begin position="365"/>
        <end position="386"/>
    </location>
</feature>
<feature type="compositionally biased region" description="Gly residues" evidence="1">
    <location>
        <begin position="151"/>
        <end position="175"/>
    </location>
</feature>
<evidence type="ECO:0000256" key="1">
    <source>
        <dbReference type="SAM" id="MobiDB-lite"/>
    </source>
</evidence>
<gene>
    <name evidence="3" type="ORF">F4562_003914</name>
</gene>
<feature type="compositionally biased region" description="Low complexity" evidence="1">
    <location>
        <begin position="192"/>
        <end position="210"/>
    </location>
</feature>
<evidence type="ECO:0000313" key="3">
    <source>
        <dbReference type="EMBL" id="MBB5820852.1"/>
    </source>
</evidence>
<sequence>MTERADQLVLDYVNKAADAAHGVLHPRQRIDFVARLRERIDTERAGLDDPAAVAELLTRLGDPAALVRRELRGLTGVTVPRPGGPLAAPVPDGAGPPPPHDPSADDPGTSAPHRSMRGHPYASPGDRETEAQVPAPRPEAAPSGPVDSGKGSTGTDGAGSAGTDGSEIGSGGAGAAGAERADGPGSAGADGPGSAEAGGPEIAVGSAGTDGPDGGSGGAGAAGPDGGAEGAEADGPEVVAGASPEKRGSGASQRAMPPGVAQGMREAEALLARKRARRQARGRADRPGLRTPRPRPDVVPGESDARSVLRGHPRETVAMALLALAGLLIPFPFAPIAIFQIPVLVWAVAALVVTFCETWHTSDKVFAVATPIVGYTLGGAVVAVIRSRDDFSRVIDEFFAISGLMFALGAAWGVFWLAYRLLNPPARTDRRLR</sequence>
<keyword evidence="4" id="KW-1185">Reference proteome</keyword>
<keyword evidence="2" id="KW-1133">Transmembrane helix</keyword>
<dbReference type="EMBL" id="JACHMP010000001">
    <property type="protein sequence ID" value="MBB5820852.1"/>
    <property type="molecule type" value="Genomic_DNA"/>
</dbReference>
<reference evidence="3 4" key="1">
    <citation type="submission" date="2020-08" db="EMBL/GenBank/DDBJ databases">
        <title>Sequencing the genomes of 1000 actinobacteria strains.</title>
        <authorList>
            <person name="Klenk H.-P."/>
        </authorList>
    </citation>
    <scope>NUCLEOTIDE SEQUENCE [LARGE SCALE GENOMIC DNA]</scope>
    <source>
        <strain evidence="3 4">DSM 46887</strain>
    </source>
</reference>
<feature type="transmembrane region" description="Helical" evidence="2">
    <location>
        <begin position="339"/>
        <end position="358"/>
    </location>
</feature>
<keyword evidence="2" id="KW-0812">Transmembrane</keyword>
<keyword evidence="2" id="KW-0472">Membrane</keyword>